<evidence type="ECO:0000313" key="3">
    <source>
        <dbReference type="EMBL" id="KAF2149851.1"/>
    </source>
</evidence>
<dbReference type="PANTHER" id="PTHR38116:SF5">
    <property type="entry name" value="BZIP DOMAIN-CONTAINING PROTEIN"/>
    <property type="match status" value="1"/>
</dbReference>
<sequence>MDANTQLHQSRPKAQDKDERTSTTKKRPVRRDPEKRRQQNIQSQKKYREKIKKRIDHLETIAASVADSNRSVTTPNADPADSPSTKDNHHVRTNYYIAQSLNYTVDYSDVHLDLPTSLSPTQSSDITLWDPTISIDPSDLTHDKDVVSTSQTWIENIDCGCSTPHVQVNSTSGPREYLELQVANIGQTPFSVASHADTLRVERLCIVQAIMANCLHIGITQDMLCNDDVISPFFRPGGKTADAAADSDAVVKVVQNIFKTLKPDLRPTAQQVSISHHPVIDVLPFPTLRVNLMERGDCVDEDELFYDLLNGLICWGGAGPATRHSESTCSYSSRGAAPWDHRSWEGRPWFLQKYWDLLGGEDGELVRQSEWWRSMRGDMTDLWSGLEMHHPAKISTST</sequence>
<proteinExistence type="predicted"/>
<dbReference type="AlphaFoldDB" id="A0A9P4IUE3"/>
<protein>
    <recommendedName>
        <fullName evidence="2">BZIP domain-containing protein</fullName>
    </recommendedName>
</protein>
<name>A0A9P4IUE3_9PEZI</name>
<gene>
    <name evidence="3" type="ORF">K461DRAFT_281075</name>
</gene>
<accession>A0A9P4IUE3</accession>
<dbReference type="InterPro" id="IPR021833">
    <property type="entry name" value="DUF3425"/>
</dbReference>
<dbReference type="InterPro" id="IPR004827">
    <property type="entry name" value="bZIP"/>
</dbReference>
<dbReference type="OrthoDB" id="5973539at2759"/>
<evidence type="ECO:0000313" key="4">
    <source>
        <dbReference type="Proteomes" id="UP000799439"/>
    </source>
</evidence>
<feature type="region of interest" description="Disordered" evidence="1">
    <location>
        <begin position="1"/>
        <end position="52"/>
    </location>
</feature>
<dbReference type="Pfam" id="PF11905">
    <property type="entry name" value="DUF3425"/>
    <property type="match status" value="1"/>
</dbReference>
<organism evidence="3 4">
    <name type="scientific">Myriangium duriaei CBS 260.36</name>
    <dbReference type="NCBI Taxonomy" id="1168546"/>
    <lineage>
        <taxon>Eukaryota</taxon>
        <taxon>Fungi</taxon>
        <taxon>Dikarya</taxon>
        <taxon>Ascomycota</taxon>
        <taxon>Pezizomycotina</taxon>
        <taxon>Dothideomycetes</taxon>
        <taxon>Dothideomycetidae</taxon>
        <taxon>Myriangiales</taxon>
        <taxon>Myriangiaceae</taxon>
        <taxon>Myriangium</taxon>
    </lineage>
</organism>
<dbReference type="EMBL" id="ML996090">
    <property type="protein sequence ID" value="KAF2149851.1"/>
    <property type="molecule type" value="Genomic_DNA"/>
</dbReference>
<dbReference type="CDD" id="cd14688">
    <property type="entry name" value="bZIP_YAP"/>
    <property type="match status" value="1"/>
</dbReference>
<dbReference type="Proteomes" id="UP000799439">
    <property type="component" value="Unassembled WGS sequence"/>
</dbReference>
<keyword evidence="4" id="KW-1185">Reference proteome</keyword>
<evidence type="ECO:0000256" key="1">
    <source>
        <dbReference type="SAM" id="MobiDB-lite"/>
    </source>
</evidence>
<dbReference type="PANTHER" id="PTHR38116">
    <property type="entry name" value="CHROMOSOME 7, WHOLE GENOME SHOTGUN SEQUENCE"/>
    <property type="match status" value="1"/>
</dbReference>
<feature type="compositionally biased region" description="Basic and acidic residues" evidence="1">
    <location>
        <begin position="13"/>
        <end position="22"/>
    </location>
</feature>
<dbReference type="GO" id="GO:0003700">
    <property type="term" value="F:DNA-binding transcription factor activity"/>
    <property type="evidence" value="ECO:0007669"/>
    <property type="project" value="InterPro"/>
</dbReference>
<feature type="compositionally biased region" description="Polar residues" evidence="1">
    <location>
        <begin position="66"/>
        <end position="76"/>
    </location>
</feature>
<reference evidence="3" key="1">
    <citation type="journal article" date="2020" name="Stud. Mycol.">
        <title>101 Dothideomycetes genomes: a test case for predicting lifestyles and emergence of pathogens.</title>
        <authorList>
            <person name="Haridas S."/>
            <person name="Albert R."/>
            <person name="Binder M."/>
            <person name="Bloem J."/>
            <person name="Labutti K."/>
            <person name="Salamov A."/>
            <person name="Andreopoulos B."/>
            <person name="Baker S."/>
            <person name="Barry K."/>
            <person name="Bills G."/>
            <person name="Bluhm B."/>
            <person name="Cannon C."/>
            <person name="Castanera R."/>
            <person name="Culley D."/>
            <person name="Daum C."/>
            <person name="Ezra D."/>
            <person name="Gonzalez J."/>
            <person name="Henrissat B."/>
            <person name="Kuo A."/>
            <person name="Liang C."/>
            <person name="Lipzen A."/>
            <person name="Lutzoni F."/>
            <person name="Magnuson J."/>
            <person name="Mondo S."/>
            <person name="Nolan M."/>
            <person name="Ohm R."/>
            <person name="Pangilinan J."/>
            <person name="Park H.-J."/>
            <person name="Ramirez L."/>
            <person name="Alfaro M."/>
            <person name="Sun H."/>
            <person name="Tritt A."/>
            <person name="Yoshinaga Y."/>
            <person name="Zwiers L.-H."/>
            <person name="Turgeon B."/>
            <person name="Goodwin S."/>
            <person name="Spatafora J."/>
            <person name="Crous P."/>
            <person name="Grigoriev I."/>
        </authorList>
    </citation>
    <scope>NUCLEOTIDE SEQUENCE</scope>
    <source>
        <strain evidence="3">CBS 260.36</strain>
    </source>
</reference>
<feature type="domain" description="BZIP" evidence="2">
    <location>
        <begin position="35"/>
        <end position="50"/>
    </location>
</feature>
<comment type="caution">
    <text evidence="3">The sequence shown here is derived from an EMBL/GenBank/DDBJ whole genome shotgun (WGS) entry which is preliminary data.</text>
</comment>
<evidence type="ECO:0000259" key="2">
    <source>
        <dbReference type="PROSITE" id="PS00036"/>
    </source>
</evidence>
<dbReference type="PROSITE" id="PS00036">
    <property type="entry name" value="BZIP_BASIC"/>
    <property type="match status" value="1"/>
</dbReference>
<feature type="region of interest" description="Disordered" evidence="1">
    <location>
        <begin position="66"/>
        <end position="90"/>
    </location>
</feature>